<dbReference type="HOGENOM" id="CLU_090979_0_0_4"/>
<feature type="transmembrane region" description="Helical" evidence="1">
    <location>
        <begin position="35"/>
        <end position="54"/>
    </location>
</feature>
<accession>A1WFQ7</accession>
<dbReference type="EMBL" id="CP000542">
    <property type="protein sequence ID" value="ABM56464.1"/>
    <property type="molecule type" value="Genomic_DNA"/>
</dbReference>
<name>A1WFQ7_VEREI</name>
<gene>
    <name evidence="2" type="ordered locus">Veis_0682</name>
</gene>
<sequence length="315" mass="32653">MSAAQPPEGAHTAAAGESTPVGAAQIAARSAARGMVLIAVLWIVAALAILVTGMSRAVRGEARTATAARQLVNAAAQGDAAIHLALQTLAAGPALPVRLSVLPTRYHEQAIDVQILPLNGLIDLNRATPALLARLFMVAAGLEAGQAQALAKAAADWRALHVGGGSPRGFEAAEDLLRVPGIDYDLYATIAPLITADVDAAGSGRVNPMAAPEAVLTVLANGDAVQAVRIAAQRNAGASAIDTTGLTGEFIDSAATRRLRLQARVALPQGGRVFVARSVEFLANFQNSQDSREGLPWRSFRVEHRLEPNTDANPM</sequence>
<evidence type="ECO:0000313" key="2">
    <source>
        <dbReference type="EMBL" id="ABM56464.1"/>
    </source>
</evidence>
<keyword evidence="3" id="KW-1185">Reference proteome</keyword>
<dbReference type="AlphaFoldDB" id="A1WFQ7"/>
<dbReference type="STRING" id="391735.Veis_0682"/>
<dbReference type="Proteomes" id="UP000000374">
    <property type="component" value="Chromosome"/>
</dbReference>
<dbReference type="KEGG" id="vei:Veis_0682"/>
<dbReference type="SUPFAM" id="SSF81585">
    <property type="entry name" value="PsbU/PolX domain-like"/>
    <property type="match status" value="1"/>
</dbReference>
<keyword evidence="1" id="KW-1133">Transmembrane helix</keyword>
<reference evidence="3" key="1">
    <citation type="submission" date="2006-12" db="EMBL/GenBank/DDBJ databases">
        <title>Complete sequence of chromosome 1 of Verminephrobacter eiseniae EF01-2.</title>
        <authorList>
            <person name="Copeland A."/>
            <person name="Lucas S."/>
            <person name="Lapidus A."/>
            <person name="Barry K."/>
            <person name="Detter J.C."/>
            <person name="Glavina del Rio T."/>
            <person name="Dalin E."/>
            <person name="Tice H."/>
            <person name="Pitluck S."/>
            <person name="Chertkov O."/>
            <person name="Brettin T."/>
            <person name="Bruce D."/>
            <person name="Han C."/>
            <person name="Tapia R."/>
            <person name="Gilna P."/>
            <person name="Schmutz J."/>
            <person name="Larimer F."/>
            <person name="Land M."/>
            <person name="Hauser L."/>
            <person name="Kyrpides N."/>
            <person name="Kim E."/>
            <person name="Stahl D."/>
            <person name="Richardson P."/>
        </authorList>
    </citation>
    <scope>NUCLEOTIDE SEQUENCE [LARGE SCALE GENOMIC DNA]</scope>
    <source>
        <strain evidence="3">EF01-2</strain>
    </source>
</reference>
<keyword evidence="1" id="KW-0472">Membrane</keyword>
<organism evidence="2 3">
    <name type="scientific">Verminephrobacter eiseniae (strain EF01-2)</name>
    <dbReference type="NCBI Taxonomy" id="391735"/>
    <lineage>
        <taxon>Bacteria</taxon>
        <taxon>Pseudomonadati</taxon>
        <taxon>Pseudomonadota</taxon>
        <taxon>Betaproteobacteria</taxon>
        <taxon>Burkholderiales</taxon>
        <taxon>Comamonadaceae</taxon>
        <taxon>Verminephrobacter</taxon>
    </lineage>
</organism>
<dbReference type="GeneID" id="76459378"/>
<dbReference type="eggNOG" id="COG3156">
    <property type="taxonomic scope" value="Bacteria"/>
</dbReference>
<proteinExistence type="predicted"/>
<evidence type="ECO:0000256" key="1">
    <source>
        <dbReference type="SAM" id="Phobius"/>
    </source>
</evidence>
<dbReference type="RefSeq" id="WP_011808478.1">
    <property type="nucleotide sequence ID" value="NC_008786.1"/>
</dbReference>
<evidence type="ECO:0000313" key="3">
    <source>
        <dbReference type="Proteomes" id="UP000000374"/>
    </source>
</evidence>
<protein>
    <submittedName>
        <fullName evidence="2">General secretory pathway protein K</fullName>
    </submittedName>
</protein>
<keyword evidence="1" id="KW-0812">Transmembrane</keyword>